<dbReference type="AlphaFoldDB" id="D8FT29"/>
<dbReference type="EMBL" id="BT125051">
    <property type="protein sequence ID" value="ADJ93824.1"/>
    <property type="molecule type" value="mRNA"/>
</dbReference>
<feature type="non-terminal residue" evidence="1">
    <location>
        <position position="1"/>
    </location>
</feature>
<proteinExistence type="evidence at transcript level"/>
<protein>
    <submittedName>
        <fullName evidence="1">MIP22312p</fullName>
    </submittedName>
</protein>
<organism evidence="1">
    <name type="scientific">Drosophila melanogaster</name>
    <name type="common">Fruit fly</name>
    <dbReference type="NCBI Taxonomy" id="7227"/>
    <lineage>
        <taxon>Eukaryota</taxon>
        <taxon>Metazoa</taxon>
        <taxon>Ecdysozoa</taxon>
        <taxon>Arthropoda</taxon>
        <taxon>Hexapoda</taxon>
        <taxon>Insecta</taxon>
        <taxon>Pterygota</taxon>
        <taxon>Neoptera</taxon>
        <taxon>Endopterygota</taxon>
        <taxon>Diptera</taxon>
        <taxon>Brachycera</taxon>
        <taxon>Muscomorpha</taxon>
        <taxon>Ephydroidea</taxon>
        <taxon>Drosophilidae</taxon>
        <taxon>Drosophila</taxon>
        <taxon>Sophophora</taxon>
    </lineage>
</organism>
<reference evidence="1" key="1">
    <citation type="submission" date="2010-07" db="EMBL/GenBank/DDBJ databases">
        <authorList>
            <person name="Carlson J."/>
            <person name="Booth B."/>
            <person name="Frise E."/>
            <person name="Sandler J."/>
            <person name="Wan K."/>
            <person name="Yu C."/>
            <person name="Celniker S."/>
        </authorList>
    </citation>
    <scope>NUCLEOTIDE SEQUENCE</scope>
</reference>
<sequence>LGRNCSRSWSILAAQILARSRQHQCISISARGGACLIFYRIVCRRTAAHVHVCIHTYIHHVLTMKTVTFLTFWTYWTNATNARIERSEDRKRERPKNK</sequence>
<accession>D8FT29</accession>
<name>D8FT29_DROME</name>
<evidence type="ECO:0000313" key="1">
    <source>
        <dbReference type="EMBL" id="ADJ93824.1"/>
    </source>
</evidence>